<dbReference type="PANTHER" id="PTHR10366:SF564">
    <property type="entry name" value="STEROL-4-ALPHA-CARBOXYLATE 3-DEHYDROGENASE, DECARBOXYLATING"/>
    <property type="match status" value="1"/>
</dbReference>
<evidence type="ECO:0000313" key="4">
    <source>
        <dbReference type="Proteomes" id="UP000076584"/>
    </source>
</evidence>
<dbReference type="STRING" id="1573173.A0A161WBM1"/>
<dbReference type="EMBL" id="LFIW01001618">
    <property type="protein sequence ID" value="KZL81588.1"/>
    <property type="molecule type" value="Genomic_DNA"/>
</dbReference>
<comment type="caution">
    <text evidence="3">The sequence shown here is derived from an EMBL/GenBank/DDBJ whole genome shotgun (WGS) entry which is preliminary data.</text>
</comment>
<evidence type="ECO:0000313" key="3">
    <source>
        <dbReference type="EMBL" id="KZL81588.1"/>
    </source>
</evidence>
<name>A0A161WBM1_COLIC</name>
<protein>
    <submittedName>
        <fullName evidence="3">Nad dependent epimerase dehydratase</fullName>
    </submittedName>
</protein>
<organism evidence="3 4">
    <name type="scientific">Colletotrichum incanum</name>
    <name type="common">Soybean anthracnose fungus</name>
    <dbReference type="NCBI Taxonomy" id="1573173"/>
    <lineage>
        <taxon>Eukaryota</taxon>
        <taxon>Fungi</taxon>
        <taxon>Dikarya</taxon>
        <taxon>Ascomycota</taxon>
        <taxon>Pezizomycotina</taxon>
        <taxon>Sordariomycetes</taxon>
        <taxon>Hypocreomycetidae</taxon>
        <taxon>Glomerellales</taxon>
        <taxon>Glomerellaceae</taxon>
        <taxon>Colletotrichum</taxon>
        <taxon>Colletotrichum spaethianum species complex</taxon>
    </lineage>
</organism>
<sequence length="247" mass="27377">MRLRRSTSILSRRANHNEDDAQKEVIEPALGGTLSILGAANKYGKHVKHVVLTSPFAVILYNARMEDPNTIFTENSWNPTTIDHITRSKDIACRVSKKLAEKAARDFVASEKPHYTLATIDPPLVFGLLAHPLDSISEINTSNAAVADLLAGKWRENIPPSAVFVWVDVRDVALAHVLAMEKEAANQRFLTIGGWFGNRDIVEIVRNNFPEYKDKLLTPEIKGGKLPSKDNVHGYDTSKTTSILGIK</sequence>
<reference evidence="3 4" key="1">
    <citation type="submission" date="2015-06" db="EMBL/GenBank/DDBJ databases">
        <title>Survival trade-offs in plant roots during colonization by closely related pathogenic and mutualistic fungi.</title>
        <authorList>
            <person name="Hacquard S."/>
            <person name="Kracher B."/>
            <person name="Hiruma K."/>
            <person name="Weinman A."/>
            <person name="Muench P."/>
            <person name="Garrido Oter R."/>
            <person name="Ver Loren van Themaat E."/>
            <person name="Dallerey J.-F."/>
            <person name="Damm U."/>
            <person name="Henrissat B."/>
            <person name="Lespinet O."/>
            <person name="Thon M."/>
            <person name="Kemen E."/>
            <person name="McHardy A.C."/>
            <person name="Schulze-Lefert P."/>
            <person name="O'Connell R.J."/>
        </authorList>
    </citation>
    <scope>NUCLEOTIDE SEQUENCE [LARGE SCALE GENOMIC DNA]</scope>
    <source>
        <strain evidence="3 4">MAFF 238704</strain>
    </source>
</reference>
<dbReference type="Proteomes" id="UP000076584">
    <property type="component" value="Unassembled WGS sequence"/>
</dbReference>
<accession>A0A161WBM1</accession>
<comment type="similarity">
    <text evidence="2">Belongs to the NAD(P)-dependent epimerase/dehydratase family. Dihydroflavonol-4-reductase subfamily.</text>
</comment>
<dbReference type="SUPFAM" id="SSF51735">
    <property type="entry name" value="NAD(P)-binding Rossmann-fold domains"/>
    <property type="match status" value="1"/>
</dbReference>
<evidence type="ECO:0000256" key="2">
    <source>
        <dbReference type="ARBA" id="ARBA00023445"/>
    </source>
</evidence>
<evidence type="ECO:0000256" key="1">
    <source>
        <dbReference type="ARBA" id="ARBA00023002"/>
    </source>
</evidence>
<keyword evidence="4" id="KW-1185">Reference proteome</keyword>
<dbReference type="InterPro" id="IPR050425">
    <property type="entry name" value="NAD(P)_dehydrat-like"/>
</dbReference>
<dbReference type="PANTHER" id="PTHR10366">
    <property type="entry name" value="NAD DEPENDENT EPIMERASE/DEHYDRATASE"/>
    <property type="match status" value="1"/>
</dbReference>
<dbReference type="Gene3D" id="3.40.50.720">
    <property type="entry name" value="NAD(P)-binding Rossmann-like Domain"/>
    <property type="match status" value="1"/>
</dbReference>
<dbReference type="GO" id="GO:0016616">
    <property type="term" value="F:oxidoreductase activity, acting on the CH-OH group of donors, NAD or NADP as acceptor"/>
    <property type="evidence" value="ECO:0007669"/>
    <property type="project" value="TreeGrafter"/>
</dbReference>
<keyword evidence="1" id="KW-0560">Oxidoreductase</keyword>
<dbReference type="AlphaFoldDB" id="A0A161WBM1"/>
<dbReference type="InterPro" id="IPR036291">
    <property type="entry name" value="NAD(P)-bd_dom_sf"/>
</dbReference>
<proteinExistence type="inferred from homology"/>
<dbReference type="OrthoDB" id="2735536at2759"/>
<gene>
    <name evidence="3" type="ORF">CI238_10617</name>
</gene>